<dbReference type="Proteomes" id="UP000240509">
    <property type="component" value="Unassembled WGS sequence"/>
</dbReference>
<dbReference type="Gene3D" id="3.40.30.10">
    <property type="entry name" value="Glutaredoxin"/>
    <property type="match status" value="1"/>
</dbReference>
<dbReference type="Pfam" id="PF00085">
    <property type="entry name" value="Thioredoxin"/>
    <property type="match status" value="1"/>
</dbReference>
<accession>A0A2T4U736</accession>
<feature type="domain" description="Thioredoxin" evidence="1">
    <location>
        <begin position="10"/>
        <end position="83"/>
    </location>
</feature>
<evidence type="ECO:0000313" key="3">
    <source>
        <dbReference type="Proteomes" id="UP000240509"/>
    </source>
</evidence>
<keyword evidence="3" id="KW-1185">Reference proteome</keyword>
<organism evidence="2 3">
    <name type="scientific">Alkalicoccus saliphilus</name>
    <dbReference type="NCBI Taxonomy" id="200989"/>
    <lineage>
        <taxon>Bacteria</taxon>
        <taxon>Bacillati</taxon>
        <taxon>Bacillota</taxon>
        <taxon>Bacilli</taxon>
        <taxon>Bacillales</taxon>
        <taxon>Bacillaceae</taxon>
        <taxon>Alkalicoccus</taxon>
    </lineage>
</organism>
<dbReference type="InterPro" id="IPR013766">
    <property type="entry name" value="Thioredoxin_domain"/>
</dbReference>
<dbReference type="OrthoDB" id="411356at2"/>
<evidence type="ECO:0000259" key="1">
    <source>
        <dbReference type="Pfam" id="PF00085"/>
    </source>
</evidence>
<dbReference type="InterPro" id="IPR036249">
    <property type="entry name" value="Thioredoxin-like_sf"/>
</dbReference>
<sequence length="107" mass="12454">MEKMQTLEQTEEIIENHPLTLIYISREQCSVCHSFKPQLEAVLENYPQIKAAAVSADDIPEAASRFEVFTAPAVLLYIEGTERWRGARFIRREELEHQFTQWSEALE</sequence>
<proteinExistence type="predicted"/>
<gene>
    <name evidence="2" type="ORF">C6Y45_07155</name>
</gene>
<name>A0A2T4U736_9BACI</name>
<reference evidence="2 3" key="1">
    <citation type="submission" date="2018-03" db="EMBL/GenBank/DDBJ databases">
        <title>Alkalicoccus saliphilus sp. nov., isolated from a mineral pool.</title>
        <authorList>
            <person name="Zhao B."/>
        </authorList>
    </citation>
    <scope>NUCLEOTIDE SEQUENCE [LARGE SCALE GENOMIC DNA]</scope>
    <source>
        <strain evidence="2 3">6AG</strain>
    </source>
</reference>
<dbReference type="AlphaFoldDB" id="A0A2T4U736"/>
<dbReference type="CDD" id="cd02947">
    <property type="entry name" value="TRX_family"/>
    <property type="match status" value="1"/>
</dbReference>
<dbReference type="SUPFAM" id="SSF52833">
    <property type="entry name" value="Thioredoxin-like"/>
    <property type="match status" value="1"/>
</dbReference>
<dbReference type="RefSeq" id="WP_107584552.1">
    <property type="nucleotide sequence ID" value="NZ_PZJJ01000009.1"/>
</dbReference>
<evidence type="ECO:0000313" key="2">
    <source>
        <dbReference type="EMBL" id="PTL39165.1"/>
    </source>
</evidence>
<comment type="caution">
    <text evidence="2">The sequence shown here is derived from an EMBL/GenBank/DDBJ whole genome shotgun (WGS) entry which is preliminary data.</text>
</comment>
<dbReference type="EMBL" id="PZJJ01000009">
    <property type="protein sequence ID" value="PTL39165.1"/>
    <property type="molecule type" value="Genomic_DNA"/>
</dbReference>
<protein>
    <submittedName>
        <fullName evidence="2">Thioredoxin</fullName>
    </submittedName>
</protein>